<dbReference type="PANTHER" id="PTHR37610">
    <property type="entry name" value="CCHC-TYPE DOMAIN-CONTAINING PROTEIN"/>
    <property type="match status" value="1"/>
</dbReference>
<dbReference type="InterPro" id="IPR029472">
    <property type="entry name" value="Copia-like_N"/>
</dbReference>
<dbReference type="Pfam" id="PF14244">
    <property type="entry name" value="Retrotran_gag_3"/>
    <property type="match status" value="1"/>
</dbReference>
<evidence type="ECO:0000313" key="2">
    <source>
        <dbReference type="EMBL" id="KAL0321839.1"/>
    </source>
</evidence>
<reference evidence="2" key="2">
    <citation type="journal article" date="2024" name="Plant">
        <title>Genomic evolution and insights into agronomic trait innovations of Sesamum species.</title>
        <authorList>
            <person name="Miao H."/>
            <person name="Wang L."/>
            <person name="Qu L."/>
            <person name="Liu H."/>
            <person name="Sun Y."/>
            <person name="Le M."/>
            <person name="Wang Q."/>
            <person name="Wei S."/>
            <person name="Zheng Y."/>
            <person name="Lin W."/>
            <person name="Duan Y."/>
            <person name="Cao H."/>
            <person name="Xiong S."/>
            <person name="Wang X."/>
            <person name="Wei L."/>
            <person name="Li C."/>
            <person name="Ma Q."/>
            <person name="Ju M."/>
            <person name="Zhao R."/>
            <person name="Li G."/>
            <person name="Mu C."/>
            <person name="Tian Q."/>
            <person name="Mei H."/>
            <person name="Zhang T."/>
            <person name="Gao T."/>
            <person name="Zhang H."/>
        </authorList>
    </citation>
    <scope>NUCLEOTIDE SEQUENCE</scope>
    <source>
        <strain evidence="2">KEN8</strain>
    </source>
</reference>
<sequence>MVSPTKQENRGKKVEADCDHLKIQTSDNPGTVLVSNLLDSTNFLSWSCSIKVTLRAKMKLGFINGKIVKPDEEDEEFEQWERADGIRNQILIMEPLPNVSKAYAIVLRVERQREDHTINKTVAVGKLVGKLYVLDKRSFEVHTTRHKEKQLQEIGLTVSSVNVNLWHKRFGHISANVMKHLKFKKDNKTAFDI</sequence>
<name>A0AAW2LRR2_9LAMI</name>
<organism evidence="2">
    <name type="scientific">Sesamum calycinum</name>
    <dbReference type="NCBI Taxonomy" id="2727403"/>
    <lineage>
        <taxon>Eukaryota</taxon>
        <taxon>Viridiplantae</taxon>
        <taxon>Streptophyta</taxon>
        <taxon>Embryophyta</taxon>
        <taxon>Tracheophyta</taxon>
        <taxon>Spermatophyta</taxon>
        <taxon>Magnoliopsida</taxon>
        <taxon>eudicotyledons</taxon>
        <taxon>Gunneridae</taxon>
        <taxon>Pentapetalae</taxon>
        <taxon>asterids</taxon>
        <taxon>lamiids</taxon>
        <taxon>Lamiales</taxon>
        <taxon>Pedaliaceae</taxon>
        <taxon>Sesamum</taxon>
    </lineage>
</organism>
<evidence type="ECO:0000259" key="1">
    <source>
        <dbReference type="Pfam" id="PF14244"/>
    </source>
</evidence>
<comment type="caution">
    <text evidence="2">The sequence shown here is derived from an EMBL/GenBank/DDBJ whole genome shotgun (WGS) entry which is preliminary data.</text>
</comment>
<feature type="non-terminal residue" evidence="2">
    <location>
        <position position="193"/>
    </location>
</feature>
<accession>A0AAW2LRR2</accession>
<feature type="domain" description="Retrotransposon Copia-like N-terminal" evidence="1">
    <location>
        <begin position="25"/>
        <end position="71"/>
    </location>
</feature>
<proteinExistence type="predicted"/>
<gene>
    <name evidence="2" type="ORF">Scaly_2480300</name>
</gene>
<dbReference type="EMBL" id="JACGWM010000016">
    <property type="protein sequence ID" value="KAL0321839.1"/>
    <property type="molecule type" value="Genomic_DNA"/>
</dbReference>
<dbReference type="AlphaFoldDB" id="A0AAW2LRR2"/>
<protein>
    <recommendedName>
        <fullName evidence="1">Retrotransposon Copia-like N-terminal domain-containing protein</fullName>
    </recommendedName>
</protein>
<dbReference type="PANTHER" id="PTHR37610:SF40">
    <property type="entry name" value="OS01G0909600 PROTEIN"/>
    <property type="match status" value="1"/>
</dbReference>
<reference evidence="2" key="1">
    <citation type="submission" date="2020-06" db="EMBL/GenBank/DDBJ databases">
        <authorList>
            <person name="Li T."/>
            <person name="Hu X."/>
            <person name="Zhang T."/>
            <person name="Song X."/>
            <person name="Zhang H."/>
            <person name="Dai N."/>
            <person name="Sheng W."/>
            <person name="Hou X."/>
            <person name="Wei L."/>
        </authorList>
    </citation>
    <scope>NUCLEOTIDE SEQUENCE</scope>
    <source>
        <strain evidence="2">KEN8</strain>
        <tissue evidence="2">Leaf</tissue>
    </source>
</reference>